<name>A0A6A3AHU6_HIBSY</name>
<dbReference type="PANTHER" id="PTHR45952:SF5">
    <property type="entry name" value="ALUMINUM INDUCED PROTEIN WITH YGL AND LRDR MOTIFS"/>
    <property type="match status" value="1"/>
</dbReference>
<dbReference type="InterPro" id="IPR044828">
    <property type="entry name" value="TSJT1-like"/>
</dbReference>
<gene>
    <name evidence="2" type="ORF">F3Y22_tig00110480pilonHSYRG00016</name>
</gene>
<reference evidence="2" key="1">
    <citation type="submission" date="2019-09" db="EMBL/GenBank/DDBJ databases">
        <title>Draft genome information of white flower Hibiscus syriacus.</title>
        <authorList>
            <person name="Kim Y.-M."/>
        </authorList>
    </citation>
    <scope>NUCLEOTIDE SEQUENCE [LARGE SCALE GENOMIC DNA]</scope>
    <source>
        <strain evidence="2">YM2019G1</strain>
    </source>
</reference>
<sequence length="249" mass="27827">MLGVFSSTIVSPPEELVAAGCRTPSPKISADALMKRFLGTNSSAVSMQIGDHVQFAYSHQNESALQPRSFAVKDEIFCLFEGALDNLGSLKQEYGLAKSANEVMLSLKLTRLFVTEHLTLPTIWLPISTDASLSLFSTFPPPPCLWLQIKLVRYLFTGESRPTDTWPLPIMLICLKVPVANLLLLSLKAVSSQQQLENLRAMRILRTRSLLFLLKRRRCGELNLRAEAYPIISTGEKNIRDMRGRSYQG</sequence>
<comment type="caution">
    <text evidence="2">The sequence shown here is derived from an EMBL/GenBank/DDBJ whole genome shotgun (WGS) entry which is preliminary data.</text>
</comment>
<evidence type="ECO:0000313" key="3">
    <source>
        <dbReference type="Proteomes" id="UP000436088"/>
    </source>
</evidence>
<organism evidence="2 3">
    <name type="scientific">Hibiscus syriacus</name>
    <name type="common">Rose of Sharon</name>
    <dbReference type="NCBI Taxonomy" id="106335"/>
    <lineage>
        <taxon>Eukaryota</taxon>
        <taxon>Viridiplantae</taxon>
        <taxon>Streptophyta</taxon>
        <taxon>Embryophyta</taxon>
        <taxon>Tracheophyta</taxon>
        <taxon>Spermatophyta</taxon>
        <taxon>Magnoliopsida</taxon>
        <taxon>eudicotyledons</taxon>
        <taxon>Gunneridae</taxon>
        <taxon>Pentapetalae</taxon>
        <taxon>rosids</taxon>
        <taxon>malvids</taxon>
        <taxon>Malvales</taxon>
        <taxon>Malvaceae</taxon>
        <taxon>Malvoideae</taxon>
        <taxon>Hibiscus</taxon>
    </lineage>
</organism>
<keyword evidence="3" id="KW-1185">Reference proteome</keyword>
<dbReference type="SMART" id="SM01172">
    <property type="entry name" value="DUF3700"/>
    <property type="match status" value="1"/>
</dbReference>
<evidence type="ECO:0000259" key="1">
    <source>
        <dbReference type="SMART" id="SM01172"/>
    </source>
</evidence>
<evidence type="ECO:0000313" key="2">
    <source>
        <dbReference type="EMBL" id="KAE8702855.1"/>
    </source>
</evidence>
<feature type="domain" description="DUF3700" evidence="1">
    <location>
        <begin position="2"/>
        <end position="168"/>
    </location>
</feature>
<accession>A0A6A3AHU6</accession>
<dbReference type="EMBL" id="VEPZ02001005">
    <property type="protein sequence ID" value="KAE8702855.1"/>
    <property type="molecule type" value="Genomic_DNA"/>
</dbReference>
<dbReference type="PANTHER" id="PTHR45952">
    <property type="entry name" value="ALUMINUM INDUCED PROTEIN WITH YGL AND LRDR MOTIFS"/>
    <property type="match status" value="1"/>
</dbReference>
<dbReference type="Pfam" id="PF12481">
    <property type="entry name" value="DUF3700"/>
    <property type="match status" value="1"/>
</dbReference>
<dbReference type="Proteomes" id="UP000436088">
    <property type="component" value="Unassembled WGS sequence"/>
</dbReference>
<dbReference type="InterPro" id="IPR024286">
    <property type="entry name" value="DUF3700"/>
</dbReference>
<proteinExistence type="predicted"/>
<protein>
    <recommendedName>
        <fullName evidence="1">DUF3700 domain-containing protein</fullName>
    </recommendedName>
</protein>
<dbReference type="AlphaFoldDB" id="A0A6A3AHU6"/>